<dbReference type="InterPro" id="IPR000305">
    <property type="entry name" value="GIY-YIG_endonuc"/>
</dbReference>
<evidence type="ECO:0000259" key="2">
    <source>
        <dbReference type="PROSITE" id="PS50164"/>
    </source>
</evidence>
<dbReference type="PANTHER" id="PTHR34477">
    <property type="entry name" value="UPF0213 PROTEIN YHBQ"/>
    <property type="match status" value="1"/>
</dbReference>
<reference evidence="3 4" key="1">
    <citation type="journal article" date="2016" name="Nat. Commun.">
        <title>Thousands of microbial genomes shed light on interconnected biogeochemical processes in an aquifer system.</title>
        <authorList>
            <person name="Anantharaman K."/>
            <person name="Brown C.T."/>
            <person name="Hug L.A."/>
            <person name="Sharon I."/>
            <person name="Castelle C.J."/>
            <person name="Probst A.J."/>
            <person name="Thomas B.C."/>
            <person name="Singh A."/>
            <person name="Wilkins M.J."/>
            <person name="Karaoz U."/>
            <person name="Brodie E.L."/>
            <person name="Williams K.H."/>
            <person name="Hubbard S.S."/>
            <person name="Banfield J.F."/>
        </authorList>
    </citation>
    <scope>NUCLEOTIDE SEQUENCE [LARGE SCALE GENOMIC DNA]</scope>
</reference>
<evidence type="ECO:0000313" key="4">
    <source>
        <dbReference type="Proteomes" id="UP000177575"/>
    </source>
</evidence>
<gene>
    <name evidence="3" type="ORF">A2388_02175</name>
</gene>
<dbReference type="PROSITE" id="PS50164">
    <property type="entry name" value="GIY_YIG"/>
    <property type="match status" value="1"/>
</dbReference>
<dbReference type="Gene3D" id="3.40.1440.10">
    <property type="entry name" value="GIY-YIG endonuclease"/>
    <property type="match status" value="1"/>
</dbReference>
<dbReference type="AlphaFoldDB" id="A0A1G2Q319"/>
<organism evidence="3 4">
    <name type="scientific">Candidatus Veblenbacteria bacterium RIFOXYB1_FULL_43_13</name>
    <dbReference type="NCBI Taxonomy" id="1802426"/>
    <lineage>
        <taxon>Bacteria</taxon>
        <taxon>Candidatus Vebleniibacteriota</taxon>
    </lineage>
</organism>
<comment type="similarity">
    <text evidence="1">Belongs to the UPF0213 family.</text>
</comment>
<protein>
    <recommendedName>
        <fullName evidence="2">GIY-YIG domain-containing protein</fullName>
    </recommendedName>
</protein>
<dbReference type="PANTHER" id="PTHR34477:SF1">
    <property type="entry name" value="UPF0213 PROTEIN YHBQ"/>
    <property type="match status" value="1"/>
</dbReference>
<dbReference type="EMBL" id="MHTC01000032">
    <property type="protein sequence ID" value="OHA54957.1"/>
    <property type="molecule type" value="Genomic_DNA"/>
</dbReference>
<dbReference type="InterPro" id="IPR050190">
    <property type="entry name" value="UPF0213_domain"/>
</dbReference>
<dbReference type="Pfam" id="PF01541">
    <property type="entry name" value="GIY-YIG"/>
    <property type="match status" value="1"/>
</dbReference>
<name>A0A1G2Q319_9BACT</name>
<comment type="caution">
    <text evidence="3">The sequence shown here is derived from an EMBL/GenBank/DDBJ whole genome shotgun (WGS) entry which is preliminary data.</text>
</comment>
<proteinExistence type="inferred from homology"/>
<accession>A0A1G2Q319</accession>
<evidence type="ECO:0000313" key="3">
    <source>
        <dbReference type="EMBL" id="OHA54957.1"/>
    </source>
</evidence>
<sequence>MNYIVYVIKNPNSKLYIGHTNNLERRLSEHNNGQSRYTSSWPGPWILVYQENFDSRSKAMKREKELKTGKGREFLKQFIPG</sequence>
<dbReference type="InterPro" id="IPR035901">
    <property type="entry name" value="GIY-YIG_endonuc_sf"/>
</dbReference>
<feature type="domain" description="GIY-YIG" evidence="2">
    <location>
        <begin position="1"/>
        <end position="76"/>
    </location>
</feature>
<dbReference type="CDD" id="cd10456">
    <property type="entry name" value="GIY-YIG_UPF0213"/>
    <property type="match status" value="1"/>
</dbReference>
<evidence type="ECO:0000256" key="1">
    <source>
        <dbReference type="ARBA" id="ARBA00007435"/>
    </source>
</evidence>
<dbReference type="SUPFAM" id="SSF82771">
    <property type="entry name" value="GIY-YIG endonuclease"/>
    <property type="match status" value="1"/>
</dbReference>
<dbReference type="Proteomes" id="UP000177575">
    <property type="component" value="Unassembled WGS sequence"/>
</dbReference>